<accession>A0ABQ0C3A7</accession>
<dbReference type="RefSeq" id="WP_148392006.1">
    <property type="nucleotide sequence ID" value="NZ_BAABZQ010000001.1"/>
</dbReference>
<gene>
    <name evidence="2" type="ORF">K340107D12_60950</name>
</gene>
<reference evidence="2 3" key="1">
    <citation type="submission" date="2024-04" db="EMBL/GenBank/DDBJ databases">
        <title>Defined microbial consortia suppress multidrug-resistant proinflammatory Enterobacteriaceae via ecological control.</title>
        <authorList>
            <person name="Furuichi M."/>
            <person name="Kawaguchi T."/>
            <person name="Pust M."/>
            <person name="Yasuma K."/>
            <person name="Plichta D."/>
            <person name="Hasegawa N."/>
            <person name="Ohya T."/>
            <person name="Bhattarai S."/>
            <person name="Sasajima S."/>
            <person name="Aoto Y."/>
            <person name="Tuganbaev T."/>
            <person name="Yaginuma M."/>
            <person name="Ueda M."/>
            <person name="Okahashi N."/>
            <person name="Amafuji K."/>
            <person name="Kiridooshi Y."/>
            <person name="Sugita K."/>
            <person name="Strazar M."/>
            <person name="Skelly A."/>
            <person name="Suda W."/>
            <person name="Hattori M."/>
            <person name="Nakamoto N."/>
            <person name="Caballero S."/>
            <person name="Norman J."/>
            <person name="Olle B."/>
            <person name="Tanoue T."/>
            <person name="Arita M."/>
            <person name="Bucci V."/>
            <person name="Atarashi K."/>
            <person name="Xavier R."/>
            <person name="Honda K."/>
        </authorList>
    </citation>
    <scope>NUCLEOTIDE SEQUENCE [LARGE SCALE GENOMIC DNA]</scope>
    <source>
        <strain evidence="3">k34-0107-D12</strain>
    </source>
</reference>
<name>A0ABQ0C3A7_9FIRM</name>
<dbReference type="EMBL" id="BAABZQ010000001">
    <property type="protein sequence ID" value="GAA6503279.1"/>
    <property type="molecule type" value="Genomic_DNA"/>
</dbReference>
<feature type="signal peptide" evidence="1">
    <location>
        <begin position="1"/>
        <end position="27"/>
    </location>
</feature>
<comment type="caution">
    <text evidence="2">The sequence shown here is derived from an EMBL/GenBank/DDBJ whole genome shotgun (WGS) entry which is preliminary data.</text>
</comment>
<evidence type="ECO:0000256" key="1">
    <source>
        <dbReference type="SAM" id="SignalP"/>
    </source>
</evidence>
<organism evidence="2 3">
    <name type="scientific">Blautia parvula</name>
    <dbReference type="NCBI Taxonomy" id="2877527"/>
    <lineage>
        <taxon>Bacteria</taxon>
        <taxon>Bacillati</taxon>
        <taxon>Bacillota</taxon>
        <taxon>Clostridia</taxon>
        <taxon>Lachnospirales</taxon>
        <taxon>Lachnospiraceae</taxon>
        <taxon>Blautia</taxon>
    </lineage>
</organism>
<evidence type="ECO:0000313" key="3">
    <source>
        <dbReference type="Proteomes" id="UP001600941"/>
    </source>
</evidence>
<proteinExistence type="predicted"/>
<keyword evidence="3" id="KW-1185">Reference proteome</keyword>
<evidence type="ECO:0008006" key="4">
    <source>
        <dbReference type="Google" id="ProtNLM"/>
    </source>
</evidence>
<evidence type="ECO:0000313" key="2">
    <source>
        <dbReference type="EMBL" id="GAA6503279.1"/>
    </source>
</evidence>
<keyword evidence="1" id="KW-0732">Signal</keyword>
<protein>
    <recommendedName>
        <fullName evidence="4">DUF4430 domain-containing protein</fullName>
    </recommendedName>
</protein>
<sequence length="174" mass="18867">MKKGIKRFLGIVLAMVMVLSMSISAFAADTDVSVTVTLNAVADGTHPALSGETTVYVAPGTDVETIVKEALPKLNLNITQGYWKVVPDWQDPTITYNAIDGLYIGGTGESNLFYQGAAYESDTAYYGVGWTYSGKDGETPLNENNYMSQNTINNDGSRVILSYANYYYPKAASK</sequence>
<dbReference type="Proteomes" id="UP001600941">
    <property type="component" value="Unassembled WGS sequence"/>
</dbReference>
<feature type="chain" id="PRO_5046455844" description="DUF4430 domain-containing protein" evidence="1">
    <location>
        <begin position="28"/>
        <end position="174"/>
    </location>
</feature>